<evidence type="ECO:0000256" key="3">
    <source>
        <dbReference type="ARBA" id="ARBA00023002"/>
    </source>
</evidence>
<dbReference type="SUPFAM" id="SSF51730">
    <property type="entry name" value="FAD-linked oxidoreductase"/>
    <property type="match status" value="1"/>
</dbReference>
<proteinExistence type="inferred from homology"/>
<dbReference type="EMBL" id="HBGG01025284">
    <property type="protein sequence ID" value="CAD9210861.1"/>
    <property type="molecule type" value="Transcribed_RNA"/>
</dbReference>
<protein>
    <recommendedName>
        <fullName evidence="2 5">Proline dehydrogenase</fullName>
        <ecNumber evidence="2 5">1.5.5.2</ecNumber>
    </recommendedName>
</protein>
<dbReference type="GO" id="GO:0004657">
    <property type="term" value="F:proline dehydrogenase activity"/>
    <property type="evidence" value="ECO:0007669"/>
    <property type="project" value="UniProtKB-EC"/>
</dbReference>
<comment type="function">
    <text evidence="5">Converts proline to delta-1-pyrroline-5-carboxylate.</text>
</comment>
<dbReference type="GO" id="GO:0005739">
    <property type="term" value="C:mitochondrion"/>
    <property type="evidence" value="ECO:0007669"/>
    <property type="project" value="TreeGrafter"/>
</dbReference>
<gene>
    <name evidence="7" type="ORF">TCHU04912_LOCUS13100</name>
</gene>
<dbReference type="Pfam" id="PF01619">
    <property type="entry name" value="Pro_dh"/>
    <property type="match status" value="1"/>
</dbReference>
<organism evidence="7">
    <name type="scientific">Tetraselmis chuii</name>
    <dbReference type="NCBI Taxonomy" id="63592"/>
    <lineage>
        <taxon>Eukaryota</taxon>
        <taxon>Viridiplantae</taxon>
        <taxon>Chlorophyta</taxon>
        <taxon>core chlorophytes</taxon>
        <taxon>Chlorodendrophyceae</taxon>
        <taxon>Chlorodendrales</taxon>
        <taxon>Chlorodendraceae</taxon>
        <taxon>Tetraselmis</taxon>
    </lineage>
</organism>
<reference evidence="7" key="1">
    <citation type="submission" date="2021-01" db="EMBL/GenBank/DDBJ databases">
        <authorList>
            <person name="Corre E."/>
            <person name="Pelletier E."/>
            <person name="Niang G."/>
            <person name="Scheremetjew M."/>
            <person name="Finn R."/>
            <person name="Kale V."/>
            <person name="Holt S."/>
            <person name="Cochrane G."/>
            <person name="Meng A."/>
            <person name="Brown T."/>
            <person name="Cohen L."/>
        </authorList>
    </citation>
    <scope>NUCLEOTIDE SEQUENCE</scope>
    <source>
        <strain evidence="7">PLY429</strain>
    </source>
</reference>
<comment type="catalytic activity">
    <reaction evidence="5">
        <text>L-proline + a quinone = (S)-1-pyrroline-5-carboxylate + a quinol + H(+)</text>
        <dbReference type="Rhea" id="RHEA:23784"/>
        <dbReference type="ChEBI" id="CHEBI:15378"/>
        <dbReference type="ChEBI" id="CHEBI:17388"/>
        <dbReference type="ChEBI" id="CHEBI:24646"/>
        <dbReference type="ChEBI" id="CHEBI:60039"/>
        <dbReference type="ChEBI" id="CHEBI:132124"/>
        <dbReference type="EC" id="1.5.5.2"/>
    </reaction>
</comment>
<dbReference type="Gene3D" id="3.20.20.220">
    <property type="match status" value="1"/>
</dbReference>
<evidence type="ECO:0000256" key="4">
    <source>
        <dbReference type="ARBA" id="ARBA00023062"/>
    </source>
</evidence>
<accession>A0A7S1SX85</accession>
<dbReference type="EC" id="1.5.5.2" evidence="2 5"/>
<name>A0A7S1SX85_9CHLO</name>
<dbReference type="InterPro" id="IPR015659">
    <property type="entry name" value="Proline_oxidase"/>
</dbReference>
<keyword evidence="3 5" id="KW-0560">Oxidoreductase</keyword>
<dbReference type="AlphaFoldDB" id="A0A7S1SX85"/>
<evidence type="ECO:0000256" key="1">
    <source>
        <dbReference type="ARBA" id="ARBA00005869"/>
    </source>
</evidence>
<keyword evidence="4 5" id="KW-0642">Proline metabolism</keyword>
<keyword evidence="5" id="KW-0274">FAD</keyword>
<dbReference type="PANTHER" id="PTHR13914">
    <property type="entry name" value="PROLINE OXIDASE"/>
    <property type="match status" value="1"/>
</dbReference>
<dbReference type="GO" id="GO:0071949">
    <property type="term" value="F:FAD binding"/>
    <property type="evidence" value="ECO:0007669"/>
    <property type="project" value="TreeGrafter"/>
</dbReference>
<evidence type="ECO:0000256" key="5">
    <source>
        <dbReference type="RuleBase" id="RU364054"/>
    </source>
</evidence>
<dbReference type="PANTHER" id="PTHR13914:SF0">
    <property type="entry name" value="PROLINE DEHYDROGENASE 1, MITOCHONDRIAL"/>
    <property type="match status" value="1"/>
</dbReference>
<feature type="domain" description="Proline dehydrogenase" evidence="6">
    <location>
        <begin position="156"/>
        <end position="476"/>
    </location>
</feature>
<evidence type="ECO:0000313" key="7">
    <source>
        <dbReference type="EMBL" id="CAD9210861.1"/>
    </source>
</evidence>
<dbReference type="InterPro" id="IPR029041">
    <property type="entry name" value="FAD-linked_oxidoreductase-like"/>
</dbReference>
<evidence type="ECO:0000256" key="2">
    <source>
        <dbReference type="ARBA" id="ARBA00012695"/>
    </source>
</evidence>
<dbReference type="InterPro" id="IPR002872">
    <property type="entry name" value="Proline_DH_dom"/>
</dbReference>
<keyword evidence="5" id="KW-0285">Flavoprotein</keyword>
<evidence type="ECO:0000259" key="6">
    <source>
        <dbReference type="Pfam" id="PF01619"/>
    </source>
</evidence>
<comment type="cofactor">
    <cofactor evidence="5">
        <name>FAD</name>
        <dbReference type="ChEBI" id="CHEBI:57692"/>
    </cofactor>
</comment>
<comment type="similarity">
    <text evidence="1 5">Belongs to the proline oxidase family.</text>
</comment>
<sequence>MPQLSQPAVRIATLGGAAGALRVLPQAASLLNAVVTRDSGPKLVAVDNRLHSPSSSVTAATASFDHLAMSDVSTGCLVTDMRNAVVAYQSQTIPELLRSISIFTTCKQRWLVRNAEQILKTSAAALSQTLTDAVVKQTFFKQFCAGENSDEVLPVMHKLHSRGVGSILDYAAEADLSTGTTAAVFETSGVESVYTKMIEAHCDGNLAKYLDAVALAAKAPPGEGVVAMKITSLGNPLLLQRMAIARDDIPADLSEEEEQLAARVHERVGAIASAAQASGVELLVDAEHSYFQVAIDSVAMRAMRTYNKDDAVVYNTYQCYLKDSGPKLEAHLAEAEAKGFQLGAKLVRGAYMNLERQRAEELCYPSPIHDTIQDTHDNFNRCMEMMLDSVAAERGHLVIATHNEESCKRAMRTMSTLGIHPSNMRVKFGQLQGMCDFLTYSLSAYGYRSYKYLPYGPLHEVLPYLIRRAQENSDMLGATDIERSLMLSEVWRRMSRFMRGTRGQVAAASAAA</sequence>
<dbReference type="GO" id="GO:0010133">
    <property type="term" value="P:L-proline catabolic process to L-glutamate"/>
    <property type="evidence" value="ECO:0007669"/>
    <property type="project" value="TreeGrafter"/>
</dbReference>